<accession>A0A895Y4I7</accession>
<dbReference type="KEGG" id="nhy:JQS43_12885"/>
<dbReference type="EMBL" id="CP070499">
    <property type="protein sequence ID" value="QSB12607.1"/>
    <property type="molecule type" value="Genomic_DNA"/>
</dbReference>
<dbReference type="PANTHER" id="PTHR11236">
    <property type="entry name" value="AMINOBENZOATE/ANTHRANILATE SYNTHASE"/>
    <property type="match status" value="1"/>
</dbReference>
<proteinExistence type="predicted"/>
<name>A0A895Y4I7_9ACTN</name>
<organism evidence="2 3">
    <name type="scientific">Natronosporangium hydrolyticum</name>
    <dbReference type="NCBI Taxonomy" id="2811111"/>
    <lineage>
        <taxon>Bacteria</taxon>
        <taxon>Bacillati</taxon>
        <taxon>Actinomycetota</taxon>
        <taxon>Actinomycetes</taxon>
        <taxon>Micromonosporales</taxon>
        <taxon>Micromonosporaceae</taxon>
        <taxon>Natronosporangium</taxon>
    </lineage>
</organism>
<reference evidence="2" key="1">
    <citation type="submission" date="2021-02" db="EMBL/GenBank/DDBJ databases">
        <title>Natrosporangium hydrolyticum gen. nov., sp. nov, a haloalkaliphilic actinobacterium from a soda solonchak soil.</title>
        <authorList>
            <person name="Sorokin D.Y."/>
            <person name="Khijniak T.V."/>
            <person name="Zakharycheva A.P."/>
            <person name="Boueva O.V."/>
            <person name="Ariskina E.V."/>
            <person name="Hahnke R.L."/>
            <person name="Bunk B."/>
            <person name="Sproer C."/>
            <person name="Schumann P."/>
            <person name="Evtushenko L.I."/>
            <person name="Kublanov I.V."/>
        </authorList>
    </citation>
    <scope>NUCLEOTIDE SEQUENCE</scope>
    <source>
        <strain evidence="2">DSM 106523</strain>
    </source>
</reference>
<keyword evidence="3" id="KW-1185">Reference proteome</keyword>
<dbReference type="GO" id="GO:0000162">
    <property type="term" value="P:L-tryptophan biosynthetic process"/>
    <property type="evidence" value="ECO:0007669"/>
    <property type="project" value="TreeGrafter"/>
</dbReference>
<feature type="domain" description="Chorismate-utilising enzyme C-terminal" evidence="1">
    <location>
        <begin position="135"/>
        <end position="381"/>
    </location>
</feature>
<protein>
    <submittedName>
        <fullName evidence="2">Chorismate-binding protein</fullName>
    </submittedName>
</protein>
<dbReference type="Pfam" id="PF00425">
    <property type="entry name" value="Chorismate_bind"/>
    <property type="match status" value="1"/>
</dbReference>
<gene>
    <name evidence="2" type="ORF">JQS43_12885</name>
</gene>
<dbReference type="InterPro" id="IPR019999">
    <property type="entry name" value="Anth_synth_I-like"/>
</dbReference>
<dbReference type="SUPFAM" id="SSF56322">
    <property type="entry name" value="ADC synthase"/>
    <property type="match status" value="1"/>
</dbReference>
<dbReference type="PANTHER" id="PTHR11236:SF9">
    <property type="entry name" value="ANTHRANILATE SYNTHASE COMPONENT 1"/>
    <property type="match status" value="1"/>
</dbReference>
<dbReference type="Proteomes" id="UP000662857">
    <property type="component" value="Chromosome"/>
</dbReference>
<dbReference type="Gene3D" id="3.60.120.10">
    <property type="entry name" value="Anthranilate synthase"/>
    <property type="match status" value="1"/>
</dbReference>
<dbReference type="InterPro" id="IPR015890">
    <property type="entry name" value="Chorismate_C"/>
</dbReference>
<dbReference type="PRINTS" id="PR00095">
    <property type="entry name" value="ANTSNTHASEI"/>
</dbReference>
<evidence type="ECO:0000259" key="1">
    <source>
        <dbReference type="Pfam" id="PF00425"/>
    </source>
</evidence>
<sequence>MTWLWRNGVDTLADQGWERSRWEWRIEDGGDPSRLVEEFLAEHGLPVRNLAVGSGSVADGARRRGVLGASLYVSAAAAVVSIGAPPGRPSPAPALPDAVAVVWSQPASAPIEQAVHSARTSFRWELDSWRPSWSPEQHAEAVTRARESISRGELYQVNLVGHASAAYRGDPRPALRRVTTLPGARYAGSLGGDGWALACASPETLVATGGGRVWTGPIKGTRPADEVGRRELLASTKERAEHVMIVDLARNDLSQVARTGTVRVDDLYAVRRWCDLWQAESVVSAALADGVGLAELLRAVCPGGSVTGAPKRAALALINELEPVGRGASMGAFGWVGLDGLDLGLTIRTVAADPDRLHLWAGGGITWGSDPQAEVAEAAAKAAPLRRVLAEAEATTRR</sequence>
<dbReference type="RefSeq" id="WP_239674645.1">
    <property type="nucleotide sequence ID" value="NZ_CP070499.1"/>
</dbReference>
<evidence type="ECO:0000313" key="2">
    <source>
        <dbReference type="EMBL" id="QSB12607.1"/>
    </source>
</evidence>
<evidence type="ECO:0000313" key="3">
    <source>
        <dbReference type="Proteomes" id="UP000662857"/>
    </source>
</evidence>
<dbReference type="AlphaFoldDB" id="A0A895Y4I7"/>
<dbReference type="InterPro" id="IPR005801">
    <property type="entry name" value="ADC_synthase"/>
</dbReference>